<proteinExistence type="predicted"/>
<reference evidence="1" key="1">
    <citation type="submission" date="2020-08" db="EMBL/GenBank/DDBJ databases">
        <title>Multicomponent nature underlies the extraordinary mechanical properties of spider dragline silk.</title>
        <authorList>
            <person name="Kono N."/>
            <person name="Nakamura H."/>
            <person name="Mori M."/>
            <person name="Yoshida Y."/>
            <person name="Ohtoshi R."/>
            <person name="Malay A.D."/>
            <person name="Moran D.A.P."/>
            <person name="Tomita M."/>
            <person name="Numata K."/>
            <person name="Arakawa K."/>
        </authorList>
    </citation>
    <scope>NUCLEOTIDE SEQUENCE</scope>
</reference>
<evidence type="ECO:0000313" key="2">
    <source>
        <dbReference type="Proteomes" id="UP000887159"/>
    </source>
</evidence>
<dbReference type="AlphaFoldDB" id="A0A8X6RY88"/>
<dbReference type="Proteomes" id="UP000887159">
    <property type="component" value="Unassembled WGS sequence"/>
</dbReference>
<evidence type="ECO:0000313" key="1">
    <source>
        <dbReference type="EMBL" id="GFY02906.1"/>
    </source>
</evidence>
<gene>
    <name evidence="1" type="ORF">TNCV_3507861</name>
</gene>
<name>A0A8X6RY88_TRICX</name>
<sequence>MDVHKCIVITCHVGSQNIPRAESPLEKLVIGKEGCENPKRFLGVSPSELEWNGAKTFCHLHDTRNCGQTDRNFLVL</sequence>
<protein>
    <submittedName>
        <fullName evidence="1">Uncharacterized protein</fullName>
    </submittedName>
</protein>
<keyword evidence="2" id="KW-1185">Reference proteome</keyword>
<dbReference type="EMBL" id="BMAU01021233">
    <property type="protein sequence ID" value="GFY02906.1"/>
    <property type="molecule type" value="Genomic_DNA"/>
</dbReference>
<comment type="caution">
    <text evidence="1">The sequence shown here is derived from an EMBL/GenBank/DDBJ whole genome shotgun (WGS) entry which is preliminary data.</text>
</comment>
<organism evidence="1 2">
    <name type="scientific">Trichonephila clavipes</name>
    <name type="common">Golden silk orbweaver</name>
    <name type="synonym">Nephila clavipes</name>
    <dbReference type="NCBI Taxonomy" id="2585209"/>
    <lineage>
        <taxon>Eukaryota</taxon>
        <taxon>Metazoa</taxon>
        <taxon>Ecdysozoa</taxon>
        <taxon>Arthropoda</taxon>
        <taxon>Chelicerata</taxon>
        <taxon>Arachnida</taxon>
        <taxon>Araneae</taxon>
        <taxon>Araneomorphae</taxon>
        <taxon>Entelegynae</taxon>
        <taxon>Araneoidea</taxon>
        <taxon>Nephilidae</taxon>
        <taxon>Trichonephila</taxon>
    </lineage>
</organism>
<accession>A0A8X6RY88</accession>